<dbReference type="GO" id="GO:0047936">
    <property type="term" value="F:glucose 1-dehydrogenase [NAD(P)+] activity"/>
    <property type="evidence" value="ECO:0007669"/>
    <property type="project" value="UniProtKB-EC"/>
</dbReference>
<sequence length="255" mass="26334">MTTKNDFAGKVALVTGAASGLGEGVAKDLAARGAKVVVADINLEGAGKVVSEIEQAGGEAAALKMDSASREDNRKAVEFAVEKFGALHLAVNNAGIGGKANKVGEMDLDDWDRVIAINLSGVAYGNRFQIEQFLKQDDTATCAIVNMASIHGTVAAPGNSAYTAAKHGVVGLTKNAAAEYGDKGIRLNAVGPGYINTPLLQNLPAEHYDALAAKHSLGRLGETSEVVAMVNFLLSEDASFITGSYHLVDGGYTAV</sequence>
<dbReference type="PRINTS" id="PR00081">
    <property type="entry name" value="GDHRDH"/>
</dbReference>
<evidence type="ECO:0000313" key="4">
    <source>
        <dbReference type="Proteomes" id="UP000425178"/>
    </source>
</evidence>
<accession>A0A6B8VYH6</accession>
<name>A0A6B8VYH6_9CORY</name>
<dbReference type="Gene3D" id="3.40.50.720">
    <property type="entry name" value="NAD(P)-binding Rossmann-like Domain"/>
    <property type="match status" value="1"/>
</dbReference>
<evidence type="ECO:0000313" key="3">
    <source>
        <dbReference type="EMBL" id="QGU04095.1"/>
    </source>
</evidence>
<dbReference type="CDD" id="cd05233">
    <property type="entry name" value="SDR_c"/>
    <property type="match status" value="1"/>
</dbReference>
<proteinExistence type="inferred from homology"/>
<dbReference type="Proteomes" id="UP000425178">
    <property type="component" value="Chromosome"/>
</dbReference>
<dbReference type="InterPro" id="IPR002347">
    <property type="entry name" value="SDR_fam"/>
</dbReference>
<dbReference type="InterPro" id="IPR036291">
    <property type="entry name" value="NAD(P)-bd_dom_sf"/>
</dbReference>
<evidence type="ECO:0000256" key="2">
    <source>
        <dbReference type="ARBA" id="ARBA00023002"/>
    </source>
</evidence>
<keyword evidence="2 3" id="KW-0560">Oxidoreductase</keyword>
<dbReference type="FunFam" id="3.40.50.720:FF:000084">
    <property type="entry name" value="Short-chain dehydrogenase reductase"/>
    <property type="match status" value="1"/>
</dbReference>
<gene>
    <name evidence="3" type="primary">gdh</name>
    <name evidence="3" type="ORF">CETAM_04110</name>
</gene>
<reference evidence="3 4" key="1">
    <citation type="journal article" date="2021" name="Int. J. Syst. Evol. Microbiol.">
        <title>Classification of three corynebacterial strains isolated from a small paddock in North Rhine-Westphalia: proposal of &lt;i&gt;Corynebacterium kalinowskii&lt;/i&gt; sp. nov., &lt;i&gt;Corynebacterium comes&lt;/i&gt; sp. nov. and &lt;i&gt;Corynebacterium occultum&lt;/i&gt; sp. nov.</title>
        <authorList>
            <person name="Schaffert L."/>
            <person name="Ruwe M."/>
            <person name="Milse J."/>
            <person name="Hanuschka K."/>
            <person name="Ortseifen V."/>
            <person name="Droste J."/>
            <person name="Brandt D."/>
            <person name="Schl L."/>
            <person name="Kutter Y."/>
            <person name="Vinke S."/>
            <person name="Vieh P."/>
            <person name="Jacob L."/>
            <person name="L N.C."/>
            <person name="Schulte-Berndt E."/>
            <person name="Hain C."/>
            <person name="Linder M."/>
            <person name="Schmidt P."/>
            <person name="Wollenschl L."/>
            <person name="Luttermann T."/>
            <person name="Thieme E."/>
            <person name="Hassa J."/>
            <person name="Haak M."/>
            <person name="Wittchen M."/>
            <person name="Mentz A."/>
            <person name="Persicke M."/>
            <person name="Busche T."/>
            <person name="R C."/>
        </authorList>
    </citation>
    <scope>NUCLEOTIDE SEQUENCE [LARGE SCALE GENOMIC DNA]</scope>
    <source>
        <strain evidence="3 4">2019</strain>
    </source>
</reference>
<dbReference type="SUPFAM" id="SSF51735">
    <property type="entry name" value="NAD(P)-binding Rossmann-fold domains"/>
    <property type="match status" value="1"/>
</dbReference>
<comment type="similarity">
    <text evidence="1">Belongs to the short-chain dehydrogenases/reductases (SDR) family.</text>
</comment>
<protein>
    <submittedName>
        <fullName evidence="3">Glucose 1-dehydrogenase</fullName>
        <ecNumber evidence="3">1.1.1.47</ecNumber>
    </submittedName>
</protein>
<dbReference type="KEGG" id="ccoe:CETAM_04110"/>
<dbReference type="PANTHER" id="PTHR24321">
    <property type="entry name" value="DEHYDROGENASES, SHORT CHAIN"/>
    <property type="match status" value="1"/>
</dbReference>
<dbReference type="EMBL" id="CP046453">
    <property type="protein sequence ID" value="QGU04095.1"/>
    <property type="molecule type" value="Genomic_DNA"/>
</dbReference>
<dbReference type="NCBIfam" id="NF005559">
    <property type="entry name" value="PRK07231.1"/>
    <property type="match status" value="1"/>
</dbReference>
<dbReference type="EC" id="1.1.1.47" evidence="3"/>
<dbReference type="AlphaFoldDB" id="A0A6B8VYH6"/>
<evidence type="ECO:0000256" key="1">
    <source>
        <dbReference type="ARBA" id="ARBA00006484"/>
    </source>
</evidence>
<keyword evidence="4" id="KW-1185">Reference proteome</keyword>
<dbReference type="Pfam" id="PF13561">
    <property type="entry name" value="adh_short_C2"/>
    <property type="match status" value="1"/>
</dbReference>
<dbReference type="PANTHER" id="PTHR24321:SF8">
    <property type="entry name" value="ESTRADIOL 17-BETA-DEHYDROGENASE 8-RELATED"/>
    <property type="match status" value="1"/>
</dbReference>
<dbReference type="PRINTS" id="PR00080">
    <property type="entry name" value="SDRFAMILY"/>
</dbReference>
<dbReference type="PROSITE" id="PS00061">
    <property type="entry name" value="ADH_SHORT"/>
    <property type="match status" value="1"/>
</dbReference>
<organism evidence="3 4">
    <name type="scientific">Corynebacterium comes</name>
    <dbReference type="NCBI Taxonomy" id="2675218"/>
    <lineage>
        <taxon>Bacteria</taxon>
        <taxon>Bacillati</taxon>
        <taxon>Actinomycetota</taxon>
        <taxon>Actinomycetes</taxon>
        <taxon>Mycobacteriales</taxon>
        <taxon>Corynebacteriaceae</taxon>
        <taxon>Corynebacterium</taxon>
    </lineage>
</organism>
<dbReference type="RefSeq" id="WP_156227220.1">
    <property type="nucleotide sequence ID" value="NZ_CP046453.1"/>
</dbReference>
<dbReference type="InterPro" id="IPR020904">
    <property type="entry name" value="Sc_DH/Rdtase_CS"/>
</dbReference>